<keyword evidence="1" id="KW-0732">Signal</keyword>
<evidence type="ECO:0000313" key="3">
    <source>
        <dbReference type="WBParaSite" id="Pan_g21962.t2"/>
    </source>
</evidence>
<reference evidence="2" key="1">
    <citation type="journal article" date="2013" name="Genetics">
        <title>The draft genome and transcriptome of Panagrellus redivivus are shaped by the harsh demands of a free-living lifestyle.</title>
        <authorList>
            <person name="Srinivasan J."/>
            <person name="Dillman A.R."/>
            <person name="Macchietto M.G."/>
            <person name="Heikkinen L."/>
            <person name="Lakso M."/>
            <person name="Fracchia K.M."/>
            <person name="Antoshechkin I."/>
            <person name="Mortazavi A."/>
            <person name="Wong G."/>
            <person name="Sternberg P.W."/>
        </authorList>
    </citation>
    <scope>NUCLEOTIDE SEQUENCE [LARGE SCALE GENOMIC DNA]</scope>
    <source>
        <strain evidence="2">MT8872</strain>
    </source>
</reference>
<proteinExistence type="predicted"/>
<dbReference type="Proteomes" id="UP000492821">
    <property type="component" value="Unassembled WGS sequence"/>
</dbReference>
<keyword evidence="2" id="KW-1185">Reference proteome</keyword>
<reference evidence="3" key="2">
    <citation type="submission" date="2020-10" db="UniProtKB">
        <authorList>
            <consortium name="WormBaseParasite"/>
        </authorList>
    </citation>
    <scope>IDENTIFICATION</scope>
</reference>
<evidence type="ECO:0000313" key="2">
    <source>
        <dbReference type="Proteomes" id="UP000492821"/>
    </source>
</evidence>
<feature type="signal peptide" evidence="1">
    <location>
        <begin position="1"/>
        <end position="16"/>
    </location>
</feature>
<organism evidence="2 3">
    <name type="scientific">Panagrellus redivivus</name>
    <name type="common">Microworm</name>
    <dbReference type="NCBI Taxonomy" id="6233"/>
    <lineage>
        <taxon>Eukaryota</taxon>
        <taxon>Metazoa</taxon>
        <taxon>Ecdysozoa</taxon>
        <taxon>Nematoda</taxon>
        <taxon>Chromadorea</taxon>
        <taxon>Rhabditida</taxon>
        <taxon>Tylenchina</taxon>
        <taxon>Panagrolaimomorpha</taxon>
        <taxon>Panagrolaimoidea</taxon>
        <taxon>Panagrolaimidae</taxon>
        <taxon>Panagrellus</taxon>
    </lineage>
</organism>
<dbReference type="AlphaFoldDB" id="A0A7E4VLC5"/>
<protein>
    <submittedName>
        <fullName evidence="3">Uncharacterized protein</fullName>
    </submittedName>
</protein>
<dbReference type="WBParaSite" id="Pan_g21962.t2">
    <property type="protein sequence ID" value="Pan_g21962.t2"/>
    <property type="gene ID" value="Pan_g21962"/>
</dbReference>
<evidence type="ECO:0000256" key="1">
    <source>
        <dbReference type="SAM" id="SignalP"/>
    </source>
</evidence>
<feature type="chain" id="PRO_5028843924" evidence="1">
    <location>
        <begin position="17"/>
        <end position="159"/>
    </location>
</feature>
<name>A0A7E4VLC5_PANRE</name>
<accession>A0A7E4VLC5</accession>
<sequence length="159" mass="17602">MLLITIIFCLFSSIFGKFEPSFQHKGQLLADPLRLWNADFAKQYAPRSYDRPVYRASPNTDVFQQKFDAINYSPQGMKDLGELSDLVGSGDPDDVALIRPYYSMVDMTANGNKQGFGSYLHVLPDEEEGDKPIYSVGGSLGGGIEPAGMKHGYMGRMFG</sequence>